<keyword evidence="1" id="KW-0433">Leucine-rich repeat</keyword>
<dbReference type="Pfam" id="PF05729">
    <property type="entry name" value="NACHT"/>
    <property type="match status" value="1"/>
</dbReference>
<feature type="domain" description="FISNA" evidence="3">
    <location>
        <begin position="132"/>
        <end position="197"/>
    </location>
</feature>
<evidence type="ECO:0000256" key="2">
    <source>
        <dbReference type="ARBA" id="ARBA00022737"/>
    </source>
</evidence>
<keyword evidence="5" id="KW-1185">Reference proteome</keyword>
<dbReference type="InterPro" id="IPR029495">
    <property type="entry name" value="NACHT-assoc"/>
</dbReference>
<protein>
    <recommendedName>
        <fullName evidence="3">FISNA domain-containing protein</fullName>
    </recommendedName>
</protein>
<dbReference type="InterPro" id="IPR051261">
    <property type="entry name" value="NLR"/>
</dbReference>
<evidence type="ECO:0000313" key="4">
    <source>
        <dbReference type="Ensembl" id="ENSHHUP00000044419.1"/>
    </source>
</evidence>
<reference evidence="5" key="1">
    <citation type="submission" date="2018-06" db="EMBL/GenBank/DDBJ databases">
        <title>Genome assembly of Danube salmon.</title>
        <authorList>
            <person name="Macqueen D.J."/>
            <person name="Gundappa M.K."/>
        </authorList>
    </citation>
    <scope>NUCLEOTIDE SEQUENCE [LARGE SCALE GENOMIC DNA]</scope>
</reference>
<dbReference type="PANTHER" id="PTHR24106">
    <property type="entry name" value="NACHT, LRR AND CARD DOMAINS-CONTAINING"/>
    <property type="match status" value="1"/>
</dbReference>
<dbReference type="Proteomes" id="UP000314982">
    <property type="component" value="Unassembled WGS sequence"/>
</dbReference>
<dbReference type="InterPro" id="IPR007111">
    <property type="entry name" value="NACHT_NTPase"/>
</dbReference>
<reference evidence="4" key="3">
    <citation type="submission" date="2025-09" db="UniProtKB">
        <authorList>
            <consortium name="Ensembl"/>
        </authorList>
    </citation>
    <scope>IDENTIFICATION</scope>
</reference>
<dbReference type="InterPro" id="IPR027417">
    <property type="entry name" value="P-loop_NTPase"/>
</dbReference>
<dbReference type="SMART" id="SM01288">
    <property type="entry name" value="FISNA"/>
    <property type="match status" value="1"/>
</dbReference>
<evidence type="ECO:0000259" key="3">
    <source>
        <dbReference type="SMART" id="SM01288"/>
    </source>
</evidence>
<keyword evidence="2" id="KW-0677">Repeat</keyword>
<dbReference type="STRING" id="62062.ENSHHUP00000044419"/>
<sequence length="275" mass="30742">MLICHYVDVPNCCWWTIGKLQANIQPETVFTSVCYSLSVHSSQAEIVSMDSKERFFFKEAGPAKRPDLAIPTQQTSFQSTNTAQGGSNVISGTISGSQIRDINYYISVGSKGGDEETSPHSEGIHVEDHHQKLKDYLKINSKISTIQEGLAQHGNFKLLNDIYTAVYLTEGESGEVNNEHEKTALQETPILSNDIFRSIVGKDKPIRTVLTKGIAGIGKSVSLQKFVLDWVEGKANQDIKYIFPLPFRDLNLMRENKSLMEHSSSFSSDKRRRNP</sequence>
<proteinExistence type="predicted"/>
<dbReference type="Gene3D" id="3.40.50.300">
    <property type="entry name" value="P-loop containing nucleotide triphosphate hydrolases"/>
    <property type="match status" value="1"/>
</dbReference>
<dbReference type="Pfam" id="PF14484">
    <property type="entry name" value="FISNA"/>
    <property type="match status" value="1"/>
</dbReference>
<accession>A0A4W5N428</accession>
<dbReference type="AlphaFoldDB" id="A0A4W5N428"/>
<dbReference type="GeneTree" id="ENSGT01150000286904"/>
<evidence type="ECO:0000313" key="5">
    <source>
        <dbReference type="Proteomes" id="UP000314982"/>
    </source>
</evidence>
<reference evidence="4" key="2">
    <citation type="submission" date="2025-08" db="UniProtKB">
        <authorList>
            <consortium name="Ensembl"/>
        </authorList>
    </citation>
    <scope>IDENTIFICATION</scope>
</reference>
<dbReference type="Ensembl" id="ENSHHUT00000046067.1">
    <property type="protein sequence ID" value="ENSHHUP00000044419.1"/>
    <property type="gene ID" value="ENSHHUG00000027192.1"/>
</dbReference>
<organism evidence="4 5">
    <name type="scientific">Hucho hucho</name>
    <name type="common">huchen</name>
    <dbReference type="NCBI Taxonomy" id="62062"/>
    <lineage>
        <taxon>Eukaryota</taxon>
        <taxon>Metazoa</taxon>
        <taxon>Chordata</taxon>
        <taxon>Craniata</taxon>
        <taxon>Vertebrata</taxon>
        <taxon>Euteleostomi</taxon>
        <taxon>Actinopterygii</taxon>
        <taxon>Neopterygii</taxon>
        <taxon>Teleostei</taxon>
        <taxon>Protacanthopterygii</taxon>
        <taxon>Salmoniformes</taxon>
        <taxon>Salmonidae</taxon>
        <taxon>Salmoninae</taxon>
        <taxon>Hucho</taxon>
    </lineage>
</organism>
<evidence type="ECO:0000256" key="1">
    <source>
        <dbReference type="ARBA" id="ARBA00022614"/>
    </source>
</evidence>
<name>A0A4W5N428_9TELE</name>